<comment type="similarity">
    <text evidence="1">Belongs to the membrane fusion protein (MFP) (TC 8.A.1) family.</text>
</comment>
<dbReference type="Gene3D" id="2.40.50.100">
    <property type="match status" value="1"/>
</dbReference>
<dbReference type="GO" id="GO:0015562">
    <property type="term" value="F:efflux transmembrane transporter activity"/>
    <property type="evidence" value="ECO:0007669"/>
    <property type="project" value="TreeGrafter"/>
</dbReference>
<dbReference type="InterPro" id="IPR058625">
    <property type="entry name" value="MdtA-like_BSH"/>
</dbReference>
<proteinExistence type="inferred from homology"/>
<evidence type="ECO:0000259" key="3">
    <source>
        <dbReference type="Pfam" id="PF25917"/>
    </source>
</evidence>
<evidence type="ECO:0000259" key="4">
    <source>
        <dbReference type="Pfam" id="PF25954"/>
    </source>
</evidence>
<feature type="domain" description="Multidrug resistance protein MdtA-like barrel-sandwich hybrid" evidence="3">
    <location>
        <begin position="79"/>
        <end position="204"/>
    </location>
</feature>
<name>A0AB39HWV9_9PSED</name>
<reference evidence="5" key="1">
    <citation type="submission" date="2024-07" db="EMBL/GenBank/DDBJ databases">
        <title>Identification and characteristics of a novel species of coltsfoot's symbiotic bacteria.</title>
        <authorList>
            <person name="Juszczyk A."/>
            <person name="Jasielczuk I."/>
            <person name="Gurgul A."/>
            <person name="Rogala M."/>
            <person name="Kowalczyk A."/>
            <person name="Szmatola T."/>
            <person name="Kosecka-Strojek M."/>
            <person name="Arent Z."/>
            <person name="Latowski D."/>
        </authorList>
    </citation>
    <scope>NUCLEOTIDE SEQUENCE</scope>
    <source>
        <strain evidence="5">Hg7Tf</strain>
    </source>
</reference>
<organism evidence="5">
    <name type="scientific">Pseudomonas sp. Hg7Tf</name>
    <dbReference type="NCBI Taxonomy" id="3236988"/>
    <lineage>
        <taxon>Bacteria</taxon>
        <taxon>Pseudomonadati</taxon>
        <taxon>Pseudomonadota</taxon>
        <taxon>Gammaproteobacteria</taxon>
        <taxon>Pseudomonadales</taxon>
        <taxon>Pseudomonadaceae</taxon>
        <taxon>Pseudomonas</taxon>
    </lineage>
</organism>
<protein>
    <submittedName>
        <fullName evidence="5">Efflux RND transporter periplasmic adaptor subunit</fullName>
    </submittedName>
</protein>
<dbReference type="InterPro" id="IPR058792">
    <property type="entry name" value="Beta-barrel_RND_2"/>
</dbReference>
<dbReference type="Gene3D" id="2.40.420.20">
    <property type="match status" value="1"/>
</dbReference>
<dbReference type="InterPro" id="IPR006143">
    <property type="entry name" value="RND_pump_MFP"/>
</dbReference>
<evidence type="ECO:0000256" key="2">
    <source>
        <dbReference type="ARBA" id="ARBA00023054"/>
    </source>
</evidence>
<dbReference type="NCBIfam" id="TIGR01730">
    <property type="entry name" value="RND_mfp"/>
    <property type="match status" value="1"/>
</dbReference>
<dbReference type="PANTHER" id="PTHR30469:SF29">
    <property type="entry name" value="BLR2860 PROTEIN"/>
    <property type="match status" value="1"/>
</dbReference>
<dbReference type="GO" id="GO:1990281">
    <property type="term" value="C:efflux pump complex"/>
    <property type="evidence" value="ECO:0007669"/>
    <property type="project" value="TreeGrafter"/>
</dbReference>
<feature type="domain" description="CusB-like beta-barrel" evidence="4">
    <location>
        <begin position="211"/>
        <end position="283"/>
    </location>
</feature>
<dbReference type="Pfam" id="PF25954">
    <property type="entry name" value="Beta-barrel_RND_2"/>
    <property type="match status" value="1"/>
</dbReference>
<keyword evidence="2" id="KW-0175">Coiled coil</keyword>
<dbReference type="Gene3D" id="2.40.30.170">
    <property type="match status" value="1"/>
</dbReference>
<dbReference type="RefSeq" id="WP_052675670.1">
    <property type="nucleotide sequence ID" value="NZ_CP162607.1"/>
</dbReference>
<sequence>MSTQSPAKAFSKPLALTALALLCAIGGLYLYDSQRKQAAEQAALAAGEPAPIAVEVAAVRSEVLPATVKAIGTVVADHQVLVAAEVAGRITKVHFTSGQTITAGTPLVQLNDGPLRSELERRRVALRLASTHLDRAKRLRGQTMSSAEYEQHVAAYDEARALVAQSEEDISQRLVRAPFGGELGLRRINLGQYVEAGTPIATLTDNRVLHIDFTVPERNRAALKTGLQVRVKGDGESGKTLSGQISAIDPQVDKENHAIRVRATLRNDAQGALWPGKFAHVVLELSPGPAVTTIPTVALETSLSGERIYALRETDGVLRAQLVSVRTGSQSDSRTEVLGSNLNEGDLVVVAGQINLQDGALVAPRQPEALASGSEAIGSYTGKKE</sequence>
<dbReference type="EMBL" id="CP162607">
    <property type="protein sequence ID" value="XDK34945.1"/>
    <property type="molecule type" value="Genomic_DNA"/>
</dbReference>
<accession>A0AB39HWV9</accession>
<dbReference type="Gene3D" id="1.10.287.470">
    <property type="entry name" value="Helix hairpin bin"/>
    <property type="match status" value="1"/>
</dbReference>
<dbReference type="Pfam" id="PF25917">
    <property type="entry name" value="BSH_RND"/>
    <property type="match status" value="1"/>
</dbReference>
<dbReference type="SUPFAM" id="SSF111369">
    <property type="entry name" value="HlyD-like secretion proteins"/>
    <property type="match status" value="1"/>
</dbReference>
<gene>
    <name evidence="5" type="ORF">AB4Y39_14580</name>
</gene>
<evidence type="ECO:0000313" key="5">
    <source>
        <dbReference type="EMBL" id="XDK34945.1"/>
    </source>
</evidence>
<dbReference type="AlphaFoldDB" id="A0AB39HWV9"/>
<evidence type="ECO:0000256" key="1">
    <source>
        <dbReference type="ARBA" id="ARBA00009477"/>
    </source>
</evidence>
<dbReference type="PANTHER" id="PTHR30469">
    <property type="entry name" value="MULTIDRUG RESISTANCE PROTEIN MDTA"/>
    <property type="match status" value="1"/>
</dbReference>